<dbReference type="SMART" id="SM00849">
    <property type="entry name" value="Lactamase_B"/>
    <property type="match status" value="1"/>
</dbReference>
<dbReference type="Gene3D" id="3.60.15.10">
    <property type="entry name" value="Ribonuclease Z/Hydroxyacylglutathione hydrolase-like"/>
    <property type="match status" value="1"/>
</dbReference>
<sequence>MPAIDPLSLRRLAGRVWLAPGDPDPENIRGSVAVVADDRGSVLVDAGQSPAHAREIQSAIRAAGLPPVRWLAYTHHHWDHVWGACAWPDVEIIGHVSGQEILRQEAARPWSHRYLRDQVRANPRLGPSFRARALAMEGWDDFVVLPPGRTFTDELTLPTGVRLRHVGGAHAPDSTVVLVPDSGVALLGDCFYPPPAHLRAPDDGLDLAMVRGLLSDDYEWYVDSHGEPATLDQARQLVSS</sequence>
<feature type="domain" description="Metallo-beta-lactamase" evidence="1">
    <location>
        <begin position="29"/>
        <end position="225"/>
    </location>
</feature>
<gene>
    <name evidence="2" type="ORF">H4W31_008371</name>
</gene>
<dbReference type="InterPro" id="IPR050855">
    <property type="entry name" value="NDM-1-like"/>
</dbReference>
<organism evidence="2 3">
    <name type="scientific">Plantactinospora soyae</name>
    <dbReference type="NCBI Taxonomy" id="1544732"/>
    <lineage>
        <taxon>Bacteria</taxon>
        <taxon>Bacillati</taxon>
        <taxon>Actinomycetota</taxon>
        <taxon>Actinomycetes</taxon>
        <taxon>Micromonosporales</taxon>
        <taxon>Micromonosporaceae</taxon>
        <taxon>Plantactinospora</taxon>
    </lineage>
</organism>
<dbReference type="Proteomes" id="UP000649753">
    <property type="component" value="Unassembled WGS sequence"/>
</dbReference>
<dbReference type="GO" id="GO:0016787">
    <property type="term" value="F:hydrolase activity"/>
    <property type="evidence" value="ECO:0007669"/>
    <property type="project" value="UniProtKB-KW"/>
</dbReference>
<dbReference type="Pfam" id="PF00753">
    <property type="entry name" value="Lactamase_B"/>
    <property type="match status" value="1"/>
</dbReference>
<keyword evidence="2" id="KW-0378">Hydrolase</keyword>
<evidence type="ECO:0000259" key="1">
    <source>
        <dbReference type="SMART" id="SM00849"/>
    </source>
</evidence>
<keyword evidence="3" id="KW-1185">Reference proteome</keyword>
<name>A0A927R4D6_9ACTN</name>
<protein>
    <submittedName>
        <fullName evidence="2">Glyoxylase-like metal-dependent hydrolase (Beta-lactamase superfamily II)</fullName>
    </submittedName>
</protein>
<dbReference type="EMBL" id="JADBEB010000001">
    <property type="protein sequence ID" value="MBE1492733.1"/>
    <property type="molecule type" value="Genomic_DNA"/>
</dbReference>
<dbReference type="InterPro" id="IPR036866">
    <property type="entry name" value="RibonucZ/Hydroxyglut_hydro"/>
</dbReference>
<dbReference type="RefSeq" id="WP_225945946.1">
    <property type="nucleotide sequence ID" value="NZ_JADBEB010000001.1"/>
</dbReference>
<dbReference type="PANTHER" id="PTHR42951">
    <property type="entry name" value="METALLO-BETA-LACTAMASE DOMAIN-CONTAINING"/>
    <property type="match status" value="1"/>
</dbReference>
<dbReference type="InterPro" id="IPR001279">
    <property type="entry name" value="Metallo-B-lactamas"/>
</dbReference>
<proteinExistence type="predicted"/>
<dbReference type="AlphaFoldDB" id="A0A927R4D6"/>
<reference evidence="2" key="1">
    <citation type="submission" date="2020-10" db="EMBL/GenBank/DDBJ databases">
        <title>Sequencing the genomes of 1000 actinobacteria strains.</title>
        <authorList>
            <person name="Klenk H.-P."/>
        </authorList>
    </citation>
    <scope>NUCLEOTIDE SEQUENCE</scope>
    <source>
        <strain evidence="2">DSM 46832</strain>
    </source>
</reference>
<comment type="caution">
    <text evidence="2">The sequence shown here is derived from an EMBL/GenBank/DDBJ whole genome shotgun (WGS) entry which is preliminary data.</text>
</comment>
<evidence type="ECO:0000313" key="2">
    <source>
        <dbReference type="EMBL" id="MBE1492733.1"/>
    </source>
</evidence>
<evidence type="ECO:0000313" key="3">
    <source>
        <dbReference type="Proteomes" id="UP000649753"/>
    </source>
</evidence>
<accession>A0A927R4D6</accession>
<dbReference type="SUPFAM" id="SSF56281">
    <property type="entry name" value="Metallo-hydrolase/oxidoreductase"/>
    <property type="match status" value="1"/>
</dbReference>